<keyword evidence="12" id="KW-1185">Reference proteome</keyword>
<dbReference type="GO" id="GO:0032299">
    <property type="term" value="C:ribonuclease H2 complex"/>
    <property type="evidence" value="ECO:0000318"/>
    <property type="project" value="GO_Central"/>
</dbReference>
<dbReference type="eggNOG" id="KOG2299">
    <property type="taxonomic scope" value="Eukaryota"/>
</dbReference>
<dbReference type="InterPro" id="IPR023160">
    <property type="entry name" value="RNase_HII_hlx-loop-hlx_cap_dom"/>
</dbReference>
<dbReference type="GO" id="GO:0046872">
    <property type="term" value="F:metal ion binding"/>
    <property type="evidence" value="ECO:0007669"/>
    <property type="project" value="UniProtKB-KW"/>
</dbReference>
<protein>
    <recommendedName>
        <fullName evidence="9">Ribonuclease</fullName>
        <ecNumber evidence="9">3.1.26.4</ecNumber>
    </recommendedName>
</protein>
<proteinExistence type="inferred from homology"/>
<dbReference type="PANTHER" id="PTHR10954:SF7">
    <property type="entry name" value="RIBONUCLEASE H2 SUBUNIT A"/>
    <property type="match status" value="1"/>
</dbReference>
<reference evidence="11" key="1">
    <citation type="submission" date="2006-10" db="EMBL/GenBank/DDBJ databases">
        <authorList>
            <person name="Amadeo P."/>
            <person name="Zhao Q."/>
            <person name="Wortman J."/>
            <person name="Fraser-Liggett C."/>
            <person name="Carlton J."/>
        </authorList>
    </citation>
    <scope>NUCLEOTIDE SEQUENCE</scope>
    <source>
        <strain evidence="11">G3</strain>
    </source>
</reference>
<dbReference type="NCBIfam" id="TIGR00729">
    <property type="entry name" value="ribonuclease HII"/>
    <property type="match status" value="1"/>
</dbReference>
<dbReference type="GO" id="GO:0003723">
    <property type="term" value="F:RNA binding"/>
    <property type="evidence" value="ECO:0007669"/>
    <property type="project" value="UniProtKB-UniRule"/>
</dbReference>
<gene>
    <name evidence="11" type="ORF">TVAG_262310</name>
</gene>
<dbReference type="SMR" id="A2DUE3"/>
<evidence type="ECO:0000256" key="5">
    <source>
        <dbReference type="ARBA" id="ARBA00022723"/>
    </source>
</evidence>
<evidence type="ECO:0000256" key="2">
    <source>
        <dbReference type="ARBA" id="ARBA00001946"/>
    </source>
</evidence>
<evidence type="ECO:0000259" key="10">
    <source>
        <dbReference type="PROSITE" id="PS51975"/>
    </source>
</evidence>
<dbReference type="FunFam" id="3.30.420.10:FF:000016">
    <property type="entry name" value="Ribonuclease"/>
    <property type="match status" value="1"/>
</dbReference>
<dbReference type="EC" id="3.1.26.4" evidence="9"/>
<dbReference type="STRING" id="5722.A2DUE3"/>
<dbReference type="VEuPathDB" id="TrichDB:TVAGG3_0595990"/>
<dbReference type="InterPro" id="IPR024567">
    <property type="entry name" value="RNase_HII/HIII_dom"/>
</dbReference>
<keyword evidence="6 8" id="KW-0255">Endonuclease</keyword>
<dbReference type="PROSITE" id="PS51975">
    <property type="entry name" value="RNASE_H_2"/>
    <property type="match status" value="1"/>
</dbReference>
<evidence type="ECO:0000256" key="8">
    <source>
        <dbReference type="PROSITE-ProRule" id="PRU01319"/>
    </source>
</evidence>
<accession>A2DUE3</accession>
<keyword evidence="5 8" id="KW-0479">Metal-binding</keyword>
<keyword evidence="7 8" id="KW-0378">Hydrolase</keyword>
<dbReference type="Gene3D" id="3.30.420.10">
    <property type="entry name" value="Ribonuclease H-like superfamily/Ribonuclease H"/>
    <property type="match status" value="1"/>
</dbReference>
<comment type="catalytic activity">
    <reaction evidence="1 8 9">
        <text>Endonucleolytic cleavage to 5'-phosphomonoester.</text>
        <dbReference type="EC" id="3.1.26.4"/>
    </reaction>
</comment>
<dbReference type="GO" id="GO:0043137">
    <property type="term" value="P:DNA replication, removal of RNA primer"/>
    <property type="evidence" value="ECO:0000318"/>
    <property type="project" value="GO_Central"/>
</dbReference>
<feature type="domain" description="RNase H type-2" evidence="10">
    <location>
        <begin position="19"/>
        <end position="239"/>
    </location>
</feature>
<comment type="similarity">
    <text evidence="3">Belongs to the RNase HII family. Eukaryotic subfamily.</text>
</comment>
<evidence type="ECO:0000313" key="11">
    <source>
        <dbReference type="EMBL" id="EAY15981.1"/>
    </source>
</evidence>
<evidence type="ECO:0000256" key="1">
    <source>
        <dbReference type="ARBA" id="ARBA00000077"/>
    </source>
</evidence>
<dbReference type="OMA" id="REECRFF"/>
<dbReference type="InterPro" id="IPR036397">
    <property type="entry name" value="RNaseH_sf"/>
</dbReference>
<dbReference type="InterPro" id="IPR001352">
    <property type="entry name" value="RNase_HII/HIII"/>
</dbReference>
<keyword evidence="4 8" id="KW-0540">Nuclease</keyword>
<dbReference type="FunCoup" id="A2DUE3">
    <property type="interactions" value="126"/>
</dbReference>
<organism evidence="11 12">
    <name type="scientific">Trichomonas vaginalis (strain ATCC PRA-98 / G3)</name>
    <dbReference type="NCBI Taxonomy" id="412133"/>
    <lineage>
        <taxon>Eukaryota</taxon>
        <taxon>Metamonada</taxon>
        <taxon>Parabasalia</taxon>
        <taxon>Trichomonadida</taxon>
        <taxon>Trichomonadidae</taxon>
        <taxon>Trichomonas</taxon>
    </lineage>
</organism>
<dbReference type="InterPro" id="IPR004649">
    <property type="entry name" value="RNase_H2_suA"/>
</dbReference>
<evidence type="ECO:0000256" key="7">
    <source>
        <dbReference type="ARBA" id="ARBA00022801"/>
    </source>
</evidence>
<evidence type="ECO:0000256" key="9">
    <source>
        <dbReference type="RuleBase" id="RU003515"/>
    </source>
</evidence>
<dbReference type="InParanoid" id="A2DUE3"/>
<dbReference type="KEGG" id="tva:4773988"/>
<dbReference type="GO" id="GO:0006298">
    <property type="term" value="P:mismatch repair"/>
    <property type="evidence" value="ECO:0000318"/>
    <property type="project" value="GO_Central"/>
</dbReference>
<evidence type="ECO:0000256" key="6">
    <source>
        <dbReference type="ARBA" id="ARBA00022759"/>
    </source>
</evidence>
<dbReference type="RefSeq" id="XP_001328204.1">
    <property type="nucleotide sequence ID" value="XM_001328169.1"/>
</dbReference>
<dbReference type="VEuPathDB" id="TrichDB:TVAG_262310"/>
<dbReference type="InterPro" id="IPR012337">
    <property type="entry name" value="RNaseH-like_sf"/>
</dbReference>
<dbReference type="Pfam" id="PF01351">
    <property type="entry name" value="RNase_HII"/>
    <property type="match status" value="1"/>
</dbReference>
<dbReference type="GO" id="GO:0004523">
    <property type="term" value="F:RNA-DNA hybrid ribonuclease activity"/>
    <property type="evidence" value="ECO:0000318"/>
    <property type="project" value="GO_Central"/>
</dbReference>
<comment type="cofactor">
    <cofactor evidence="8">
        <name>Mn(2+)</name>
        <dbReference type="ChEBI" id="CHEBI:29035"/>
    </cofactor>
    <cofactor evidence="8">
        <name>Mg(2+)</name>
        <dbReference type="ChEBI" id="CHEBI:18420"/>
    </cofactor>
    <text evidence="8">Manganese or magnesium. Binds 1 divalent metal ion per monomer in the absence of substrate. May bind a second metal ion after substrate binding.</text>
</comment>
<feature type="binding site" evidence="8">
    <location>
        <position position="25"/>
    </location>
    <ligand>
        <name>a divalent metal cation</name>
        <dbReference type="ChEBI" id="CHEBI:60240"/>
    </ligand>
</feature>
<dbReference type="Gene3D" id="1.10.10.460">
    <property type="entry name" value="Ribonuclease hii. Domain 2"/>
    <property type="match status" value="1"/>
</dbReference>
<sequence>MYVWEGVSVEFPDELKGIELEMGIDEAGRGPALGPMVYSGAIAPNKYEWPKDVDDSKKLTAEQREEIFDEIKKLPVGFAVRVISAEEISAKQTALVNPPISLNTVSHHAARDLVQAFLDKGLNIKALYVDTVGIAESYQDWLQDKFPNIKVTVRAKADATYKVVGAASICAKVTRDRLLADFKFEEPGLEISHDWGSGYPSDPKTSNWLETNFDPVFGYPSVARFDWKPIKMMFENNKMTADFELPDPHILDSPFFATRGLKQFHASSK</sequence>
<evidence type="ECO:0000313" key="12">
    <source>
        <dbReference type="Proteomes" id="UP000001542"/>
    </source>
</evidence>
<evidence type="ECO:0000256" key="4">
    <source>
        <dbReference type="ARBA" id="ARBA00022722"/>
    </source>
</evidence>
<name>A2DUE3_TRIV3</name>
<dbReference type="SUPFAM" id="SSF53098">
    <property type="entry name" value="Ribonuclease H-like"/>
    <property type="match status" value="1"/>
</dbReference>
<dbReference type="EMBL" id="DS113248">
    <property type="protein sequence ID" value="EAY15981.1"/>
    <property type="molecule type" value="Genomic_DNA"/>
</dbReference>
<dbReference type="OrthoDB" id="7462577at2759"/>
<feature type="binding site" evidence="8">
    <location>
        <position position="130"/>
    </location>
    <ligand>
        <name>a divalent metal cation</name>
        <dbReference type="ChEBI" id="CHEBI:60240"/>
    </ligand>
</feature>
<comment type="function">
    <text evidence="9">Endonuclease that specifically degrades the RNA of RNA-DNA hybrids.</text>
</comment>
<feature type="binding site" evidence="8">
    <location>
        <position position="26"/>
    </location>
    <ligand>
        <name>a divalent metal cation</name>
        <dbReference type="ChEBI" id="CHEBI:60240"/>
    </ligand>
</feature>
<evidence type="ECO:0000256" key="3">
    <source>
        <dbReference type="ARBA" id="ARBA00007058"/>
    </source>
</evidence>
<dbReference type="FunFam" id="1.10.10.460:FF:000001">
    <property type="entry name" value="Ribonuclease"/>
    <property type="match status" value="1"/>
</dbReference>
<dbReference type="Proteomes" id="UP000001542">
    <property type="component" value="Unassembled WGS sequence"/>
</dbReference>
<dbReference type="PANTHER" id="PTHR10954">
    <property type="entry name" value="RIBONUCLEASE H2 SUBUNIT A"/>
    <property type="match status" value="1"/>
</dbReference>
<comment type="cofactor">
    <cofactor evidence="2">
        <name>Mg(2+)</name>
        <dbReference type="ChEBI" id="CHEBI:18420"/>
    </cofactor>
</comment>
<dbReference type="AlphaFoldDB" id="A2DUE3"/>
<reference evidence="11" key="2">
    <citation type="journal article" date="2007" name="Science">
        <title>Draft genome sequence of the sexually transmitted pathogen Trichomonas vaginalis.</title>
        <authorList>
            <person name="Carlton J.M."/>
            <person name="Hirt R.P."/>
            <person name="Silva J.C."/>
            <person name="Delcher A.L."/>
            <person name="Schatz M."/>
            <person name="Zhao Q."/>
            <person name="Wortman J.R."/>
            <person name="Bidwell S.L."/>
            <person name="Alsmark U.C.M."/>
            <person name="Besteiro S."/>
            <person name="Sicheritz-Ponten T."/>
            <person name="Noel C.J."/>
            <person name="Dacks J.B."/>
            <person name="Foster P.G."/>
            <person name="Simillion C."/>
            <person name="Van de Peer Y."/>
            <person name="Miranda-Saavedra D."/>
            <person name="Barton G.J."/>
            <person name="Westrop G.D."/>
            <person name="Mueller S."/>
            <person name="Dessi D."/>
            <person name="Fiori P.L."/>
            <person name="Ren Q."/>
            <person name="Paulsen I."/>
            <person name="Zhang H."/>
            <person name="Bastida-Corcuera F.D."/>
            <person name="Simoes-Barbosa A."/>
            <person name="Brown M.T."/>
            <person name="Hayes R.D."/>
            <person name="Mukherjee M."/>
            <person name="Okumura C.Y."/>
            <person name="Schneider R."/>
            <person name="Smith A.J."/>
            <person name="Vanacova S."/>
            <person name="Villalvazo M."/>
            <person name="Haas B.J."/>
            <person name="Pertea M."/>
            <person name="Feldblyum T.V."/>
            <person name="Utterback T.R."/>
            <person name="Shu C.L."/>
            <person name="Osoegawa K."/>
            <person name="de Jong P.J."/>
            <person name="Hrdy I."/>
            <person name="Horvathova L."/>
            <person name="Zubacova Z."/>
            <person name="Dolezal P."/>
            <person name="Malik S.B."/>
            <person name="Logsdon J.M. Jr."/>
            <person name="Henze K."/>
            <person name="Gupta A."/>
            <person name="Wang C.C."/>
            <person name="Dunne R.L."/>
            <person name="Upcroft J.A."/>
            <person name="Upcroft P."/>
            <person name="White O."/>
            <person name="Salzberg S.L."/>
            <person name="Tang P."/>
            <person name="Chiu C.-H."/>
            <person name="Lee Y.-S."/>
            <person name="Embley T.M."/>
            <person name="Coombs G.H."/>
            <person name="Mottram J.C."/>
            <person name="Tachezy J."/>
            <person name="Fraser-Liggett C.M."/>
            <person name="Johnson P.J."/>
        </authorList>
    </citation>
    <scope>NUCLEOTIDE SEQUENCE [LARGE SCALE GENOMIC DNA]</scope>
    <source>
        <strain evidence="11">G3</strain>
    </source>
</reference>
<dbReference type="CDD" id="cd07181">
    <property type="entry name" value="RNase_HII_eukaryota_like"/>
    <property type="match status" value="1"/>
</dbReference>